<evidence type="ECO:0000256" key="5">
    <source>
        <dbReference type="ARBA" id="ARBA00022989"/>
    </source>
</evidence>
<keyword evidence="2" id="KW-1003">Cell membrane</keyword>
<keyword evidence="7 8" id="KW-0807">Transducer</keyword>
<dbReference type="PROSITE" id="PS50111">
    <property type="entry name" value="CHEMOTAXIS_TRANSDUC_2"/>
    <property type="match status" value="1"/>
</dbReference>
<dbReference type="Gene3D" id="6.10.340.10">
    <property type="match status" value="1"/>
</dbReference>
<feature type="coiled-coil region" evidence="9">
    <location>
        <begin position="660"/>
        <end position="687"/>
    </location>
</feature>
<sequence length="687" mass="76140">MKKISTKIILSIVCFCLVTSIIITGVTNIMSKNAMRKEAQNNLLQLSKNNAQTVNEGLISTKDTVDNISNLISSTIELNQISGDDNYITNYTKFLTPIMQKTILDKTNLLGVAIIINPELTTNAHQVIFERNLETKKVTQIDKFKKEDFYESNHDMSWYYNPIKNKQAVWSDPHTDKSSTSMRMSYTKPIYLNDVLIGVVAVDLFFDDYKDMINKVQVYGNGYAFLLNNSGDYLVNKDNNQMANVKDLVGKTIDFSSNESGIQNYTFNGKKSILGYSKLENGNVMVITAEESDIFKEINQTILYSVIITLIVCVIVSIAALIIGKRISNPIIFITKLVNKIAKLDFSSEDEEKRIDCLKDETGIIGQSVLNLRNIVKEALIEIKGSSQETFNHSNNLNSITEELRESITSINQAVLELAKGAEEQAGEAQIGSEKLAHLTEKVENMTAIAKEFKDKFTEAREENDKGINSIDNLMIKIQATTEIGNKTTEDVNELAEKSTVIGEIISVIDSISEQTNLLALNAAIEAARAGEAGRGFGVVAEEIRKLSEQTADATKKIESIINEIRVKIENTKNNMDKSNSTIIEVNDSMNNSKRAFNDIKTSFGTMTDQVANLIENIEDAAASKEAVVASMQGIIAVCEESAASTEEVSATVHEQLSSVENVNNASEELKNVVENLENVISRFIIE</sequence>
<organism evidence="12 13">
    <name type="scientific">Clostridium saccharobutylicum</name>
    <dbReference type="NCBI Taxonomy" id="169679"/>
    <lineage>
        <taxon>Bacteria</taxon>
        <taxon>Bacillati</taxon>
        <taxon>Bacillota</taxon>
        <taxon>Clostridia</taxon>
        <taxon>Eubacteriales</taxon>
        <taxon>Clostridiaceae</taxon>
        <taxon>Clostridium</taxon>
    </lineage>
</organism>
<dbReference type="PANTHER" id="PTHR32089">
    <property type="entry name" value="METHYL-ACCEPTING CHEMOTAXIS PROTEIN MCPB"/>
    <property type="match status" value="1"/>
</dbReference>
<dbReference type="Pfam" id="PF02743">
    <property type="entry name" value="dCache_1"/>
    <property type="match status" value="1"/>
</dbReference>
<evidence type="ECO:0000256" key="1">
    <source>
        <dbReference type="ARBA" id="ARBA00004651"/>
    </source>
</evidence>
<dbReference type="GO" id="GO:0007165">
    <property type="term" value="P:signal transduction"/>
    <property type="evidence" value="ECO:0007669"/>
    <property type="project" value="UniProtKB-KW"/>
</dbReference>
<feature type="domain" description="Methyl-accepting transducer" evidence="11">
    <location>
        <begin position="400"/>
        <end position="636"/>
    </location>
</feature>
<dbReference type="GO" id="GO:0005886">
    <property type="term" value="C:plasma membrane"/>
    <property type="evidence" value="ECO:0007669"/>
    <property type="project" value="UniProtKB-SubCell"/>
</dbReference>
<dbReference type="InterPro" id="IPR033479">
    <property type="entry name" value="dCache_1"/>
</dbReference>
<dbReference type="CDD" id="cd11386">
    <property type="entry name" value="MCP_signal"/>
    <property type="match status" value="1"/>
</dbReference>
<comment type="subcellular location">
    <subcellularLocation>
        <location evidence="1">Cell membrane</location>
        <topology evidence="1">Multi-pass membrane protein</topology>
    </subcellularLocation>
</comment>
<dbReference type="GO" id="GO:0006935">
    <property type="term" value="P:chemotaxis"/>
    <property type="evidence" value="ECO:0007669"/>
    <property type="project" value="UniProtKB-KW"/>
</dbReference>
<dbReference type="RefSeq" id="WP_077866639.1">
    <property type="nucleotide sequence ID" value="NZ_LZYZ01000007.1"/>
</dbReference>
<dbReference type="Proteomes" id="UP000191154">
    <property type="component" value="Unassembled WGS sequence"/>
</dbReference>
<dbReference type="InterPro" id="IPR004089">
    <property type="entry name" value="MCPsignal_dom"/>
</dbReference>
<dbReference type="EMBL" id="LZYZ01000007">
    <property type="protein sequence ID" value="OOM09324.1"/>
    <property type="molecule type" value="Genomic_DNA"/>
</dbReference>
<evidence type="ECO:0000313" key="13">
    <source>
        <dbReference type="Proteomes" id="UP000191154"/>
    </source>
</evidence>
<keyword evidence="3" id="KW-0145">Chemotaxis</keyword>
<dbReference type="SMART" id="SM00283">
    <property type="entry name" value="MA"/>
    <property type="match status" value="1"/>
</dbReference>
<keyword evidence="4 10" id="KW-0812">Transmembrane</keyword>
<reference evidence="12 13" key="1">
    <citation type="submission" date="2016-05" db="EMBL/GenBank/DDBJ databases">
        <title>Microbial solvent formation.</title>
        <authorList>
            <person name="Poehlein A."/>
            <person name="Montoya Solano J.D."/>
            <person name="Flitsch S."/>
            <person name="Krabben P."/>
            <person name="Duerre P."/>
            <person name="Daniel R."/>
        </authorList>
    </citation>
    <scope>NUCLEOTIDE SEQUENCE [LARGE SCALE GENOMIC DNA]</scope>
    <source>
        <strain evidence="12 13">L1-8</strain>
    </source>
</reference>
<evidence type="ECO:0000256" key="3">
    <source>
        <dbReference type="ARBA" id="ARBA00022500"/>
    </source>
</evidence>
<feature type="coiled-coil region" evidence="9">
    <location>
        <begin position="436"/>
        <end position="463"/>
    </location>
</feature>
<keyword evidence="5 10" id="KW-1133">Transmembrane helix</keyword>
<comment type="caution">
    <text evidence="12">The sequence shown here is derived from an EMBL/GenBank/DDBJ whole genome shotgun (WGS) entry which is preliminary data.</text>
</comment>
<dbReference type="CDD" id="cd12913">
    <property type="entry name" value="PDC1_MCP_like"/>
    <property type="match status" value="1"/>
</dbReference>
<dbReference type="STRING" id="169679.CSACC_28180"/>
<evidence type="ECO:0000256" key="8">
    <source>
        <dbReference type="PROSITE-ProRule" id="PRU00284"/>
    </source>
</evidence>
<proteinExistence type="predicted"/>
<feature type="coiled-coil region" evidence="9">
    <location>
        <begin position="29"/>
        <end position="56"/>
    </location>
</feature>
<evidence type="ECO:0000256" key="7">
    <source>
        <dbReference type="ARBA" id="ARBA00023224"/>
    </source>
</evidence>
<gene>
    <name evidence="12" type="primary">mcpC_7</name>
    <name evidence="12" type="ORF">CLOSAC_36050</name>
</gene>
<dbReference type="Gene3D" id="1.10.287.950">
    <property type="entry name" value="Methyl-accepting chemotaxis protein"/>
    <property type="match status" value="1"/>
</dbReference>
<dbReference type="Pfam" id="PF00015">
    <property type="entry name" value="MCPsignal"/>
    <property type="match status" value="1"/>
</dbReference>
<keyword evidence="9" id="KW-0175">Coiled coil</keyword>
<evidence type="ECO:0000256" key="10">
    <source>
        <dbReference type="SAM" id="Phobius"/>
    </source>
</evidence>
<protein>
    <submittedName>
        <fullName evidence="12">Methyl-accepting chemotaxis protein McpC</fullName>
    </submittedName>
</protein>
<dbReference type="Gene3D" id="3.30.450.20">
    <property type="entry name" value="PAS domain"/>
    <property type="match status" value="1"/>
</dbReference>
<dbReference type="SUPFAM" id="SSF58104">
    <property type="entry name" value="Methyl-accepting chemotaxis protein (MCP) signaling domain"/>
    <property type="match status" value="1"/>
</dbReference>
<evidence type="ECO:0000313" key="12">
    <source>
        <dbReference type="EMBL" id="OOM09324.1"/>
    </source>
</evidence>
<evidence type="ECO:0000256" key="2">
    <source>
        <dbReference type="ARBA" id="ARBA00022475"/>
    </source>
</evidence>
<name>A0A1S8MYS9_CLOSA</name>
<evidence type="ECO:0000256" key="9">
    <source>
        <dbReference type="SAM" id="Coils"/>
    </source>
</evidence>
<evidence type="ECO:0000256" key="4">
    <source>
        <dbReference type="ARBA" id="ARBA00022692"/>
    </source>
</evidence>
<feature type="transmembrane region" description="Helical" evidence="10">
    <location>
        <begin position="302"/>
        <end position="323"/>
    </location>
</feature>
<dbReference type="CDD" id="cd12912">
    <property type="entry name" value="PDC2_MCP_like"/>
    <property type="match status" value="1"/>
</dbReference>
<feature type="coiled-coil region" evidence="9">
    <location>
        <begin position="544"/>
        <end position="582"/>
    </location>
</feature>
<keyword evidence="6 10" id="KW-0472">Membrane</keyword>
<evidence type="ECO:0000256" key="6">
    <source>
        <dbReference type="ARBA" id="ARBA00023136"/>
    </source>
</evidence>
<accession>A0A1S8MYS9</accession>
<evidence type="ECO:0000259" key="11">
    <source>
        <dbReference type="PROSITE" id="PS50111"/>
    </source>
</evidence>
<dbReference type="AlphaFoldDB" id="A0A1S8MYS9"/>
<dbReference type="PANTHER" id="PTHR32089:SF112">
    <property type="entry name" value="LYSOZYME-LIKE PROTEIN-RELATED"/>
    <property type="match status" value="1"/>
</dbReference>